<dbReference type="InterPro" id="IPR011712">
    <property type="entry name" value="Sig_transdc_His_kin_sub3_dim/P"/>
</dbReference>
<evidence type="ECO:0000313" key="8">
    <source>
        <dbReference type="EMBL" id="MBP0114634.1"/>
    </source>
</evidence>
<keyword evidence="4" id="KW-0418">Kinase</keyword>
<dbReference type="PANTHER" id="PTHR24421">
    <property type="entry name" value="NITRATE/NITRITE SENSOR PROTEIN NARX-RELATED"/>
    <property type="match status" value="1"/>
</dbReference>
<comment type="subcellular location">
    <subcellularLocation>
        <location evidence="1">Membrane</location>
    </subcellularLocation>
</comment>
<evidence type="ECO:0000256" key="3">
    <source>
        <dbReference type="ARBA" id="ARBA00022679"/>
    </source>
</evidence>
<evidence type="ECO:0000256" key="6">
    <source>
        <dbReference type="SAM" id="Phobius"/>
    </source>
</evidence>
<dbReference type="InterPro" id="IPR050482">
    <property type="entry name" value="Sensor_HK_TwoCompSys"/>
</dbReference>
<dbReference type="RefSeq" id="WP_209296149.1">
    <property type="nucleotide sequence ID" value="NZ_JAGIKT010000066.1"/>
</dbReference>
<feature type="domain" description="HAMP" evidence="7">
    <location>
        <begin position="175"/>
        <end position="227"/>
    </location>
</feature>
<feature type="transmembrane region" description="Helical" evidence="6">
    <location>
        <begin position="158"/>
        <end position="179"/>
    </location>
</feature>
<sequence>MWQNLSLRGRINLLLALLLALGLAVNIGRQVAEAGPRVQAEDQSVIRLAREFIEMIVADLNEAPDPDAKLNQIARDLSRLRHVSIALHDSGGNPLTPPRPDADTRGPPAWFVSLVHPEQAAVSVPVSIHGKPGSLVITAHPDDEIAEIWDGIVTQLEVGSVIALALFFLMMTVVGRALAPLQSLAEAMGKLEGGHYEARVAPGGAPELAAICTKLNHLAATLHEAVEDKRRLAERAVSLQDIERKEIARELHDEFGPYLFSLRAHASALAKQADGRAPSADAVRKHGSAMLEQINALQQFNRRVLERLRPVGLAELGLRQALESLSRLWRESHPDVAIETLISPALGATGETADLTIYRIVQEALTNVFRHAGATSVNVVIEPVAQASDDGRGCARVRVSDNGRGMEPGQKLGFGLVGMRERILALGGTLNVVSGDGGLTVEALIPTASP</sequence>
<evidence type="ECO:0000313" key="9">
    <source>
        <dbReference type="Proteomes" id="UP000669317"/>
    </source>
</evidence>
<keyword evidence="6" id="KW-0812">Transmembrane</keyword>
<dbReference type="PROSITE" id="PS50885">
    <property type="entry name" value="HAMP"/>
    <property type="match status" value="1"/>
</dbReference>
<dbReference type="CDD" id="cd16917">
    <property type="entry name" value="HATPase_UhpB-NarQ-NarX-like"/>
    <property type="match status" value="1"/>
</dbReference>
<dbReference type="Pfam" id="PF00672">
    <property type="entry name" value="HAMP"/>
    <property type="match status" value="1"/>
</dbReference>
<evidence type="ECO:0000256" key="5">
    <source>
        <dbReference type="ARBA" id="ARBA00023012"/>
    </source>
</evidence>
<evidence type="ECO:0000259" key="7">
    <source>
        <dbReference type="PROSITE" id="PS50885"/>
    </source>
</evidence>
<dbReference type="EMBL" id="JAGIKT010000066">
    <property type="protein sequence ID" value="MBP0114634.1"/>
    <property type="molecule type" value="Genomic_DNA"/>
</dbReference>
<keyword evidence="3" id="KW-0808">Transferase</keyword>
<evidence type="ECO:0000256" key="4">
    <source>
        <dbReference type="ARBA" id="ARBA00022777"/>
    </source>
</evidence>
<evidence type="ECO:0000256" key="1">
    <source>
        <dbReference type="ARBA" id="ARBA00004370"/>
    </source>
</evidence>
<dbReference type="Gene3D" id="1.20.5.1930">
    <property type="match status" value="1"/>
</dbReference>
<dbReference type="Pfam" id="PF16448">
    <property type="entry name" value="LapD_MoxY_N"/>
    <property type="match status" value="1"/>
</dbReference>
<keyword evidence="9" id="KW-1185">Reference proteome</keyword>
<keyword evidence="5" id="KW-0902">Two-component regulatory system</keyword>
<dbReference type="InterPro" id="IPR032244">
    <property type="entry name" value="LapD_MoxY_N"/>
</dbReference>
<dbReference type="PANTHER" id="PTHR24421:SF58">
    <property type="entry name" value="SIGNAL TRANSDUCTION HISTIDINE-PROTEIN KINASE_PHOSPHATASE UHPB"/>
    <property type="match status" value="1"/>
</dbReference>
<dbReference type="Proteomes" id="UP000669317">
    <property type="component" value="Unassembled WGS sequence"/>
</dbReference>
<dbReference type="SUPFAM" id="SSF55874">
    <property type="entry name" value="ATPase domain of HSP90 chaperone/DNA topoisomerase II/histidine kinase"/>
    <property type="match status" value="1"/>
</dbReference>
<dbReference type="Gene3D" id="3.30.565.10">
    <property type="entry name" value="Histidine kinase-like ATPase, C-terminal domain"/>
    <property type="match status" value="1"/>
</dbReference>
<keyword evidence="6" id="KW-0472">Membrane</keyword>
<organism evidence="8 9">
    <name type="scientific">Bradyrhizobium vignae</name>
    <dbReference type="NCBI Taxonomy" id="1549949"/>
    <lineage>
        <taxon>Bacteria</taxon>
        <taxon>Pseudomonadati</taxon>
        <taxon>Pseudomonadota</taxon>
        <taxon>Alphaproteobacteria</taxon>
        <taxon>Hyphomicrobiales</taxon>
        <taxon>Nitrobacteraceae</taxon>
        <taxon>Bradyrhizobium</taxon>
    </lineage>
</organism>
<proteinExistence type="predicted"/>
<dbReference type="InterPro" id="IPR036890">
    <property type="entry name" value="HATPase_C_sf"/>
</dbReference>
<dbReference type="SMART" id="SM00387">
    <property type="entry name" value="HATPase_c"/>
    <property type="match status" value="1"/>
</dbReference>
<accession>A0ABS4A2J2</accession>
<dbReference type="Pfam" id="PF07730">
    <property type="entry name" value="HisKA_3"/>
    <property type="match status" value="1"/>
</dbReference>
<dbReference type="InterPro" id="IPR003594">
    <property type="entry name" value="HATPase_dom"/>
</dbReference>
<evidence type="ECO:0000256" key="2">
    <source>
        <dbReference type="ARBA" id="ARBA00022553"/>
    </source>
</evidence>
<reference evidence="8 9" key="1">
    <citation type="submission" date="2021-03" db="EMBL/GenBank/DDBJ databases">
        <title>Genome Sequence of Bradyrhizobium vignae strain ISRA400.</title>
        <authorList>
            <person name="Tisa L.S."/>
            <person name="Svistoonoff S."/>
            <person name="Hocher V."/>
            <person name="Fall S."/>
            <person name="Zaiya A."/>
            <person name="Naing D."/>
            <person name="Niang N."/>
            <person name="Diouf A."/>
            <person name="Dasylva M.C."/>
            <person name="Toure O."/>
            <person name="Gueye M."/>
            <person name="Gully D."/>
            <person name="Tisseyre P."/>
            <person name="Simpson S."/>
            <person name="Morris K."/>
            <person name="Thomas W.K."/>
        </authorList>
    </citation>
    <scope>NUCLEOTIDE SEQUENCE [LARGE SCALE GENOMIC DNA]</scope>
    <source>
        <strain evidence="8 9">ISRA400</strain>
    </source>
</reference>
<protein>
    <submittedName>
        <fullName evidence="8">HAMP domain-containing protein</fullName>
    </submittedName>
</protein>
<keyword evidence="2" id="KW-0597">Phosphoprotein</keyword>
<dbReference type="SMART" id="SM00304">
    <property type="entry name" value="HAMP"/>
    <property type="match status" value="1"/>
</dbReference>
<dbReference type="InterPro" id="IPR003660">
    <property type="entry name" value="HAMP_dom"/>
</dbReference>
<comment type="caution">
    <text evidence="8">The sequence shown here is derived from an EMBL/GenBank/DDBJ whole genome shotgun (WGS) entry which is preliminary data.</text>
</comment>
<dbReference type="Pfam" id="PF02518">
    <property type="entry name" value="HATPase_c"/>
    <property type="match status" value="1"/>
</dbReference>
<keyword evidence="6" id="KW-1133">Transmembrane helix</keyword>
<gene>
    <name evidence="8" type="ORF">JWS04_26890</name>
</gene>
<name>A0ABS4A2J2_9BRAD</name>
<dbReference type="CDD" id="cd06225">
    <property type="entry name" value="HAMP"/>
    <property type="match status" value="1"/>
</dbReference>